<organism evidence="2 3">
    <name type="scientific">Actinomycetospora endophytica</name>
    <dbReference type="NCBI Taxonomy" id="2291215"/>
    <lineage>
        <taxon>Bacteria</taxon>
        <taxon>Bacillati</taxon>
        <taxon>Actinomycetota</taxon>
        <taxon>Actinomycetes</taxon>
        <taxon>Pseudonocardiales</taxon>
        <taxon>Pseudonocardiaceae</taxon>
        <taxon>Actinomycetospora</taxon>
    </lineage>
</organism>
<dbReference type="EMBL" id="JAJNDB010000001">
    <property type="protein sequence ID" value="MCD2193589.1"/>
    <property type="molecule type" value="Genomic_DNA"/>
</dbReference>
<accession>A0ABS8P5R2</accession>
<dbReference type="Proteomes" id="UP001199469">
    <property type="component" value="Unassembled WGS sequence"/>
</dbReference>
<name>A0ABS8P5R2_9PSEU</name>
<sequence length="61" mass="6414">MSDDHTPHPDQETPPPAGAAGVPARPAEVRALNEREAEEAVPGLFPAPHRVRPVSGEDGAR</sequence>
<comment type="caution">
    <text evidence="2">The sequence shown here is derived from an EMBL/GenBank/DDBJ whole genome shotgun (WGS) entry which is preliminary data.</text>
</comment>
<keyword evidence="3" id="KW-1185">Reference proteome</keyword>
<protein>
    <submittedName>
        <fullName evidence="2">Uncharacterized protein</fullName>
    </submittedName>
</protein>
<feature type="region of interest" description="Disordered" evidence="1">
    <location>
        <begin position="1"/>
        <end position="61"/>
    </location>
</feature>
<evidence type="ECO:0000313" key="3">
    <source>
        <dbReference type="Proteomes" id="UP001199469"/>
    </source>
</evidence>
<proteinExistence type="predicted"/>
<gene>
    <name evidence="2" type="ORF">LQ327_09365</name>
</gene>
<feature type="compositionally biased region" description="Basic and acidic residues" evidence="1">
    <location>
        <begin position="1"/>
        <end position="11"/>
    </location>
</feature>
<reference evidence="2 3" key="1">
    <citation type="submission" date="2021-11" db="EMBL/GenBank/DDBJ databases">
        <title>Draft genome sequence of Actinomycetospora sp. SF1 isolated from the rhizosphere soil.</title>
        <authorList>
            <person name="Duangmal K."/>
            <person name="Chantavorakit T."/>
        </authorList>
    </citation>
    <scope>NUCLEOTIDE SEQUENCE [LARGE SCALE GENOMIC DNA]</scope>
    <source>
        <strain evidence="2 3">TBRC 5722</strain>
    </source>
</reference>
<evidence type="ECO:0000313" key="2">
    <source>
        <dbReference type="EMBL" id="MCD2193589.1"/>
    </source>
</evidence>
<evidence type="ECO:0000256" key="1">
    <source>
        <dbReference type="SAM" id="MobiDB-lite"/>
    </source>
</evidence>
<dbReference type="RefSeq" id="WP_230731879.1">
    <property type="nucleotide sequence ID" value="NZ_JAJNDB010000001.1"/>
</dbReference>